<dbReference type="Pfam" id="PF00875">
    <property type="entry name" value="DNA_photolyase"/>
    <property type="match status" value="1"/>
</dbReference>
<dbReference type="EMBL" id="CP058350">
    <property type="protein sequence ID" value="QLF70278.1"/>
    <property type="molecule type" value="Genomic_DNA"/>
</dbReference>
<comment type="similarity">
    <text evidence="6">Belongs to the DNA photolyase family.</text>
</comment>
<evidence type="ECO:0000313" key="8">
    <source>
        <dbReference type="EMBL" id="QLF70278.1"/>
    </source>
</evidence>
<keyword evidence="4 6" id="KW-0274">FAD</keyword>
<dbReference type="SUPFAM" id="SSF48173">
    <property type="entry name" value="Cryptochrome/photolyase FAD-binding domain"/>
    <property type="match status" value="1"/>
</dbReference>
<comment type="cofactor">
    <cofactor evidence="1">
        <name>(6R)-5,10-methylene-5,6,7,8-tetrahydrofolate</name>
        <dbReference type="ChEBI" id="CHEBI:15636"/>
    </cofactor>
</comment>
<reference evidence="8 9" key="1">
    <citation type="submission" date="2020-06" db="EMBL/GenBank/DDBJ databases">
        <title>Genome sequence of Rhizobium sp strain ADMK78.</title>
        <authorList>
            <person name="Rahi P."/>
        </authorList>
    </citation>
    <scope>NUCLEOTIDE SEQUENCE [LARGE SCALE GENOMIC DNA]</scope>
    <source>
        <strain evidence="8 9">ADMK78</strain>
    </source>
</reference>
<dbReference type="Gene3D" id="1.25.40.80">
    <property type="match status" value="1"/>
</dbReference>
<dbReference type="Pfam" id="PF03441">
    <property type="entry name" value="FAD_binding_7"/>
    <property type="match status" value="1"/>
</dbReference>
<dbReference type="InterPro" id="IPR036155">
    <property type="entry name" value="Crypto/Photolyase_N_sf"/>
</dbReference>
<feature type="domain" description="Photolyase/cryptochrome alpha/beta" evidence="7">
    <location>
        <begin position="12"/>
        <end position="141"/>
    </location>
</feature>
<proteinExistence type="inferred from homology"/>
<dbReference type="Gene3D" id="1.10.579.10">
    <property type="entry name" value="DNA Cyclobutane Dipyrimidine Photolyase, subunit A, domain 3"/>
    <property type="match status" value="1"/>
</dbReference>
<dbReference type="PRINTS" id="PR00147">
    <property type="entry name" value="DNAPHOTLYASE"/>
</dbReference>
<dbReference type="InterPro" id="IPR006050">
    <property type="entry name" value="DNA_photolyase_N"/>
</dbReference>
<dbReference type="PROSITE" id="PS00691">
    <property type="entry name" value="DNA_PHOTOLYASES_1_2"/>
    <property type="match status" value="1"/>
</dbReference>
<keyword evidence="5 6" id="KW-0157">Chromophore</keyword>
<dbReference type="RefSeq" id="WP_138288963.1">
    <property type="nucleotide sequence ID" value="NZ_CP058350.1"/>
</dbReference>
<evidence type="ECO:0000256" key="1">
    <source>
        <dbReference type="ARBA" id="ARBA00001932"/>
    </source>
</evidence>
<protein>
    <submittedName>
        <fullName evidence="8">Deoxyribodipyrimidine photo-lyase</fullName>
    </submittedName>
</protein>
<sequence>MPSNTTSANGSKTIILWFRKDLRLQDNAALSTAVSQGLTIIPVYIREPQEAATGPLGAAQAWWLHHSLTALSASLEKLGSRLLLRSGPAQEVIPALMAETGASGIYWNRRYDPNGIAIDKQIKEAYCQHGLGVKSFAGQILHEPTRLKTGAGNNFRVYTPFWKAFEASTEPPEPIPAPQAIAAPDAWPSSEDLKDWKLVPTKPNWAARFPEFWTPGEDGAHKRLAAFIENGLAGYRTLRDSPDKPNVSMLSPHLALGEISPATIWHATRGLTDSHSAEDVIHFRKELIWRDFSYHLLFHFPALRNKNWNPKFDAFPWRDAPEALEKWQRGQTGYPIVDAGMRQLWQTGFMHNRVRMITASFLIKDLLIDWREGERWFRDTLVDADPASNAASWQWVAGSGADAAPFFRIFNPVSQGEKFDPEGQYVRRFVPELKDMPAKFIHKPSEAPFAVLKEAGVSLGKTYPLPIVDHGKARDAAMAAFQGLRGE</sequence>
<dbReference type="InterPro" id="IPR036134">
    <property type="entry name" value="Crypto/Photolyase_FAD-like_sf"/>
</dbReference>
<dbReference type="InterPro" id="IPR002081">
    <property type="entry name" value="Cryptochrome/DNA_photolyase_1"/>
</dbReference>
<dbReference type="Proteomes" id="UP000308530">
    <property type="component" value="Chromosome"/>
</dbReference>
<evidence type="ECO:0000256" key="3">
    <source>
        <dbReference type="ARBA" id="ARBA00022630"/>
    </source>
</evidence>
<dbReference type="PANTHER" id="PTHR11455">
    <property type="entry name" value="CRYPTOCHROME"/>
    <property type="match status" value="1"/>
</dbReference>
<evidence type="ECO:0000256" key="6">
    <source>
        <dbReference type="RuleBase" id="RU004182"/>
    </source>
</evidence>
<evidence type="ECO:0000259" key="7">
    <source>
        <dbReference type="PROSITE" id="PS51645"/>
    </source>
</evidence>
<dbReference type="InterPro" id="IPR014729">
    <property type="entry name" value="Rossmann-like_a/b/a_fold"/>
</dbReference>
<dbReference type="SUPFAM" id="SSF52425">
    <property type="entry name" value="Cryptochrome/photolyase, N-terminal domain"/>
    <property type="match status" value="1"/>
</dbReference>
<dbReference type="InterPro" id="IPR005101">
    <property type="entry name" value="Cryptochr/Photolyase_FAD-bd"/>
</dbReference>
<dbReference type="PROSITE" id="PS00394">
    <property type="entry name" value="DNA_PHOTOLYASES_1_1"/>
    <property type="match status" value="1"/>
</dbReference>
<organism evidence="8 9">
    <name type="scientific">Peteryoungia desertarenae</name>
    <dbReference type="NCBI Taxonomy" id="1813451"/>
    <lineage>
        <taxon>Bacteria</taxon>
        <taxon>Pseudomonadati</taxon>
        <taxon>Pseudomonadota</taxon>
        <taxon>Alphaproteobacteria</taxon>
        <taxon>Hyphomicrobiales</taxon>
        <taxon>Rhizobiaceae</taxon>
        <taxon>Peteryoungia</taxon>
    </lineage>
</organism>
<name>A0ABX6QP27_9HYPH</name>
<dbReference type="Gene3D" id="3.40.50.620">
    <property type="entry name" value="HUPs"/>
    <property type="match status" value="1"/>
</dbReference>
<evidence type="ECO:0000256" key="5">
    <source>
        <dbReference type="ARBA" id="ARBA00022991"/>
    </source>
</evidence>
<evidence type="ECO:0000256" key="2">
    <source>
        <dbReference type="ARBA" id="ARBA00001974"/>
    </source>
</evidence>
<keyword evidence="9" id="KW-1185">Reference proteome</keyword>
<keyword evidence="3 6" id="KW-0285">Flavoprotein</keyword>
<accession>A0ABX6QP27</accession>
<evidence type="ECO:0000313" key="9">
    <source>
        <dbReference type="Proteomes" id="UP000308530"/>
    </source>
</evidence>
<evidence type="ECO:0000256" key="4">
    <source>
        <dbReference type="ARBA" id="ARBA00022827"/>
    </source>
</evidence>
<dbReference type="InterPro" id="IPR018394">
    <property type="entry name" value="DNA_photolyase_1_CS_C"/>
</dbReference>
<comment type="cofactor">
    <cofactor evidence="2">
        <name>FAD</name>
        <dbReference type="ChEBI" id="CHEBI:57692"/>
    </cofactor>
</comment>
<dbReference type="PROSITE" id="PS51645">
    <property type="entry name" value="PHR_CRY_ALPHA_BETA"/>
    <property type="match status" value="1"/>
</dbReference>
<dbReference type="PANTHER" id="PTHR11455:SF9">
    <property type="entry name" value="CRYPTOCHROME CIRCADIAN CLOCK 5 ISOFORM X1"/>
    <property type="match status" value="1"/>
</dbReference>
<gene>
    <name evidence="8" type="ORF">FE840_012415</name>
</gene>